<feature type="domain" description="Helicase ATP-binding" evidence="2">
    <location>
        <begin position="266"/>
        <end position="424"/>
    </location>
</feature>
<dbReference type="Gene3D" id="3.40.50.10810">
    <property type="entry name" value="Tandem AAA-ATPase domain"/>
    <property type="match status" value="1"/>
</dbReference>
<evidence type="ECO:0000313" key="5">
    <source>
        <dbReference type="Proteomes" id="UP000030184"/>
    </source>
</evidence>
<name>A0A098LNF1_9FLAO</name>
<dbReference type="OrthoDB" id="9814088at2"/>
<dbReference type="CDD" id="cd18793">
    <property type="entry name" value="SF2_C_SNF"/>
    <property type="match status" value="1"/>
</dbReference>
<dbReference type="SUPFAM" id="SSF52540">
    <property type="entry name" value="P-loop containing nucleoside triphosphate hydrolases"/>
    <property type="match status" value="1"/>
</dbReference>
<dbReference type="PROSITE" id="PS51194">
    <property type="entry name" value="HELICASE_CTER"/>
    <property type="match status" value="1"/>
</dbReference>
<dbReference type="AlphaFoldDB" id="A0A098LNF1"/>
<sequence length="1103" mass="127972">MSTKFFTNKSNNSLLKKFEGVFKNLPNIHNFDALVGYFRATGYFKLRPYLENIPEIRILVGINVDVILEKYHSLGQQHIIDPQETKDEFIKKLKEDIQGADYSKDIEEGIVQFIKDIVDKKITIKAHPEKNLHAKIYIFKPKDFNEYSTGSVITGSSNLTESGLGSREKSNYEFNVELRDYDDIRFASEEFELLWSESVDILPVDISGLKEDTYLNDKFTPFELYIKLLIEYFGKRIEYDPTNIDLLLPDKYKRLTYQSEAAIEGYEKLMKYNGFFLADVVGLGKTIVASIIAKKFVFENGYHSKILIVYPPALEDNWKKTIKDFHIDNNTYFVSTGSLHKVLDGTNRNYPNPNEYDLIVIDEAHKFRNDTSNMYEKLQTITKTDRRIPGSNGDTRKKVMLLSATPLNNHPADIENQIYLFQDKRNANLPSVKDLQAFFQPLKDEYDELKKDDILDIDKVKAIFDKIRDKVIEPLVIRRSRTDIVNNEDFKKDIEEQGIVFPKINPPNEVKYEFDDALSVLFDSTITMLTSMDENRNPVDGLGFYRYRAIEYLINEEDRKRYGDVTSISNRLSAIMKTLLVKRLESSFYAFKMSLSRLHRNTKHMIKMFEDDKVYVAPDIDVNKYLNEGNEEALEEKINDKGGNNQIYVAEDFKEDFIELLKDDEKKIKQLVEDWKKIDYDPKLDKFIADLKSKFLNKKNNHSGKLVVFSESKETIEYVSDTLHDIGVNKILTISADNRKDKFPIILENFDANQEKADWKNDYNIIFTTEVLAEGINLHRSNVIVNYDVPWNSTRLMQRIGRVNRIGTEADELHVFNFYPSDKSDNQIKLTNTAIKKLQAFHSAFGEDSQIYSQLEEVGEAGLYGSKLKEEINETLLFLQELRDFKKNNINKFNQIKNIPKKSRISRKTSNVDSFINVDNASITYIKSEGHPGVFYKTDENNVVHELTFVNAAKIFKATTKEKAVKLPEYHHKQVSKALTHFKTIAKNIETKNVTKAQLSATEKKVITQLEFFISVAENEFIKHQLQRALDEIYKGSHRQLPNKLNKFFKSNTENDPQKVVENVFNEVLKSMNFSDTARIKQQRASLFSKPQIVISESYIEAK</sequence>
<dbReference type="GO" id="GO:0016787">
    <property type="term" value="F:hydrolase activity"/>
    <property type="evidence" value="ECO:0007669"/>
    <property type="project" value="UniProtKB-KW"/>
</dbReference>
<evidence type="ECO:0000313" key="4">
    <source>
        <dbReference type="EMBL" id="GAL88500.1"/>
    </source>
</evidence>
<evidence type="ECO:0000259" key="3">
    <source>
        <dbReference type="PROSITE" id="PS51194"/>
    </source>
</evidence>
<proteinExistence type="predicted"/>
<dbReference type="RefSeq" id="WP_045371278.1">
    <property type="nucleotide sequence ID" value="NZ_BBNY01000003.1"/>
</dbReference>
<dbReference type="Proteomes" id="UP000030184">
    <property type="component" value="Unassembled WGS sequence"/>
</dbReference>
<dbReference type="InterPro" id="IPR014001">
    <property type="entry name" value="Helicase_ATP-bd"/>
</dbReference>
<dbReference type="Gene3D" id="3.30.870.10">
    <property type="entry name" value="Endonuclease Chain A"/>
    <property type="match status" value="1"/>
</dbReference>
<gene>
    <name evidence="4" type="ORF">JCM19538_3013</name>
</gene>
<dbReference type="Pfam" id="PF00271">
    <property type="entry name" value="Helicase_C"/>
    <property type="match status" value="1"/>
</dbReference>
<dbReference type="InterPro" id="IPR027417">
    <property type="entry name" value="P-loop_NTPase"/>
</dbReference>
<keyword evidence="4" id="KW-0067">ATP-binding</keyword>
<accession>A0A098LNF1</accession>
<keyword evidence="4" id="KW-0347">Helicase</keyword>
<keyword evidence="1" id="KW-0378">Hydrolase</keyword>
<dbReference type="InterPro" id="IPR000330">
    <property type="entry name" value="SNF2_N"/>
</dbReference>
<reference evidence="5" key="1">
    <citation type="journal article" date="2014" name="Genome Announc.">
        <title>Draft Genome Sequence of Marine Flavobacterium Jejuia pallidilutea Strain 11shimoA1 and Pigmentation Mutants.</title>
        <authorList>
            <person name="Takatani N."/>
            <person name="Nakanishi M."/>
            <person name="Meirelles P."/>
            <person name="Mino S."/>
            <person name="Suda W."/>
            <person name="Oshima K."/>
            <person name="Hattori M."/>
            <person name="Ohkuma M."/>
            <person name="Hosokawa M."/>
            <person name="Miyashita K."/>
            <person name="Thompson F.L."/>
            <person name="Niwa A."/>
            <person name="Sawabe T."/>
            <person name="Sawabe T."/>
        </authorList>
    </citation>
    <scope>NUCLEOTIDE SEQUENCE [LARGE SCALE GENOMIC DNA]</scope>
    <source>
        <strain evidence="5">JCM 19538</strain>
    </source>
</reference>
<dbReference type="SMART" id="SM00490">
    <property type="entry name" value="HELICc"/>
    <property type="match status" value="1"/>
</dbReference>
<feature type="domain" description="Helicase C-terminal" evidence="3">
    <location>
        <begin position="683"/>
        <end position="876"/>
    </location>
</feature>
<dbReference type="Gene3D" id="3.40.50.300">
    <property type="entry name" value="P-loop containing nucleotide triphosphate hydrolases"/>
    <property type="match status" value="1"/>
</dbReference>
<dbReference type="InterPro" id="IPR025202">
    <property type="entry name" value="PLD-like_dom"/>
</dbReference>
<dbReference type="PROSITE" id="PS51192">
    <property type="entry name" value="HELICASE_ATP_BIND_1"/>
    <property type="match status" value="1"/>
</dbReference>
<protein>
    <submittedName>
        <fullName evidence="4">Superfamily II DNA/RNA helicases</fullName>
    </submittedName>
</protein>
<evidence type="ECO:0000259" key="2">
    <source>
        <dbReference type="PROSITE" id="PS51192"/>
    </source>
</evidence>
<dbReference type="SMART" id="SM00487">
    <property type="entry name" value="DEXDc"/>
    <property type="match status" value="1"/>
</dbReference>
<dbReference type="PANTHER" id="PTHR45766">
    <property type="entry name" value="DNA ANNEALING HELICASE AND ENDONUCLEASE ZRANB3 FAMILY MEMBER"/>
    <property type="match status" value="1"/>
</dbReference>
<dbReference type="CDD" id="cd09178">
    <property type="entry name" value="PLDc_N_Snf2_like"/>
    <property type="match status" value="1"/>
</dbReference>
<keyword evidence="5" id="KW-1185">Reference proteome</keyword>
<evidence type="ECO:0000256" key="1">
    <source>
        <dbReference type="ARBA" id="ARBA00022801"/>
    </source>
</evidence>
<keyword evidence="4" id="KW-0547">Nucleotide-binding</keyword>
<comment type="caution">
    <text evidence="4">The sequence shown here is derived from an EMBL/GenBank/DDBJ whole genome shotgun (WGS) entry which is preliminary data.</text>
</comment>
<dbReference type="EMBL" id="BBNY01000003">
    <property type="protein sequence ID" value="GAL88500.1"/>
    <property type="molecule type" value="Genomic_DNA"/>
</dbReference>
<dbReference type="GO" id="GO:0003677">
    <property type="term" value="F:DNA binding"/>
    <property type="evidence" value="ECO:0007669"/>
    <property type="project" value="InterPro"/>
</dbReference>
<dbReference type="InterPro" id="IPR049730">
    <property type="entry name" value="SNF2/RAD54-like_C"/>
</dbReference>
<dbReference type="InterPro" id="IPR038718">
    <property type="entry name" value="SNF2-like_sf"/>
</dbReference>
<dbReference type="PANTHER" id="PTHR45766:SF6">
    <property type="entry name" value="SWI_SNF-RELATED MATRIX-ASSOCIATED ACTIN-DEPENDENT REGULATOR OF CHROMATIN SUBFAMILY A-LIKE PROTEIN 1"/>
    <property type="match status" value="1"/>
</dbReference>
<dbReference type="Pfam" id="PF00176">
    <property type="entry name" value="SNF2-rel_dom"/>
    <property type="match status" value="1"/>
</dbReference>
<dbReference type="Pfam" id="PF13091">
    <property type="entry name" value="PLDc_2"/>
    <property type="match status" value="1"/>
</dbReference>
<dbReference type="GO" id="GO:0005524">
    <property type="term" value="F:ATP binding"/>
    <property type="evidence" value="ECO:0007669"/>
    <property type="project" value="InterPro"/>
</dbReference>
<dbReference type="InterPro" id="IPR001650">
    <property type="entry name" value="Helicase_C-like"/>
</dbReference>
<dbReference type="GO" id="GO:0004386">
    <property type="term" value="F:helicase activity"/>
    <property type="evidence" value="ECO:0007669"/>
    <property type="project" value="UniProtKB-KW"/>
</dbReference>
<organism evidence="4 5">
    <name type="scientific">Jejuia pallidilutea</name>
    <dbReference type="NCBI Taxonomy" id="504487"/>
    <lineage>
        <taxon>Bacteria</taxon>
        <taxon>Pseudomonadati</taxon>
        <taxon>Bacteroidota</taxon>
        <taxon>Flavobacteriia</taxon>
        <taxon>Flavobacteriales</taxon>
        <taxon>Flavobacteriaceae</taxon>
        <taxon>Jejuia</taxon>
    </lineage>
</organism>